<keyword evidence="14" id="KW-0812">Transmembrane</keyword>
<dbReference type="InterPro" id="IPR006361">
    <property type="entry name" value="Uroporphyrinogen_deCO2ase_HemE"/>
</dbReference>
<comment type="similarity">
    <text evidence="3">Belongs to the uroporphyrinogen decarboxylase family.</text>
</comment>
<dbReference type="InterPro" id="IPR000257">
    <property type="entry name" value="Uroporphyrinogen_deCOase"/>
</dbReference>
<comment type="subunit">
    <text evidence="4">Homodimer.</text>
</comment>
<feature type="transmembrane region" description="Helical" evidence="14">
    <location>
        <begin position="6"/>
        <end position="23"/>
    </location>
</feature>
<evidence type="ECO:0000313" key="16">
    <source>
        <dbReference type="EMBL" id="GMI43586.1"/>
    </source>
</evidence>
<dbReference type="Proteomes" id="UP001165065">
    <property type="component" value="Unassembled WGS sequence"/>
</dbReference>
<dbReference type="FunFam" id="3.20.20.210:FF:000008">
    <property type="entry name" value="Uroporphyrinogen decarboxylase"/>
    <property type="match status" value="1"/>
</dbReference>
<evidence type="ECO:0000256" key="4">
    <source>
        <dbReference type="ARBA" id="ARBA00011738"/>
    </source>
</evidence>
<evidence type="ECO:0000259" key="15">
    <source>
        <dbReference type="Pfam" id="PF01208"/>
    </source>
</evidence>
<dbReference type="GO" id="GO:0004853">
    <property type="term" value="F:uroporphyrinogen decarboxylase activity"/>
    <property type="evidence" value="ECO:0007669"/>
    <property type="project" value="UniProtKB-EC"/>
</dbReference>
<dbReference type="Gene3D" id="3.20.20.210">
    <property type="match status" value="1"/>
</dbReference>
<dbReference type="NCBIfam" id="TIGR01464">
    <property type="entry name" value="hemE"/>
    <property type="match status" value="1"/>
</dbReference>
<feature type="domain" description="Uroporphyrinogen decarboxylase (URO-D)" evidence="15">
    <location>
        <begin position="41"/>
        <end position="391"/>
    </location>
</feature>
<comment type="caution">
    <text evidence="16">The sequence shown here is derived from an EMBL/GenBank/DDBJ whole genome shotgun (WGS) entry which is preliminary data.</text>
</comment>
<keyword evidence="14" id="KW-0472">Membrane</keyword>
<gene>
    <name evidence="16" type="ORF">TrCOL_g7368</name>
</gene>
<evidence type="ECO:0000256" key="9">
    <source>
        <dbReference type="ARBA" id="ARBA00023239"/>
    </source>
</evidence>
<dbReference type="EMBL" id="BRYA01000195">
    <property type="protein sequence ID" value="GMI43586.1"/>
    <property type="molecule type" value="Genomic_DNA"/>
</dbReference>
<evidence type="ECO:0000256" key="13">
    <source>
        <dbReference type="ARBA" id="ARBA00048411"/>
    </source>
</evidence>
<evidence type="ECO:0000256" key="3">
    <source>
        <dbReference type="ARBA" id="ARBA00009935"/>
    </source>
</evidence>
<evidence type="ECO:0000256" key="6">
    <source>
        <dbReference type="ARBA" id="ARBA00014308"/>
    </source>
</evidence>
<dbReference type="OrthoDB" id="339900at2759"/>
<dbReference type="SUPFAM" id="SSF51726">
    <property type="entry name" value="UROD/MetE-like"/>
    <property type="match status" value="1"/>
</dbReference>
<dbReference type="GO" id="GO:0005829">
    <property type="term" value="C:cytosol"/>
    <property type="evidence" value="ECO:0007669"/>
    <property type="project" value="UniProtKB-SubCell"/>
</dbReference>
<proteinExistence type="inferred from homology"/>
<evidence type="ECO:0000256" key="10">
    <source>
        <dbReference type="ARBA" id="ARBA00023244"/>
    </source>
</evidence>
<dbReference type="PANTHER" id="PTHR21091:SF169">
    <property type="entry name" value="UROPORPHYRINOGEN DECARBOXYLASE"/>
    <property type="match status" value="1"/>
</dbReference>
<evidence type="ECO:0000256" key="8">
    <source>
        <dbReference type="ARBA" id="ARBA00022793"/>
    </source>
</evidence>
<dbReference type="InterPro" id="IPR038071">
    <property type="entry name" value="UROD/MetE-like_sf"/>
</dbReference>
<sequence>MNTSIYHYYASIGLIILIINIAVGRNQGAPTPTTLYSSHILCDAAIGNKTPRTPVWLFRQAGRHLPEYTSYKETTGLNFLGLLADPKHIAECTMQPVRRYEVDAAILFSDILVVPQALGVEVTMPGGVGIQVPQPITSPEMAEETIERAKDPKAVVSSELSYVMEGVKMIKESLSKEGKSHVPLIGFSAAPWTLFYYMLGGTSKKNQEVGMEWVRDRPELSRRLMDSLADMVIEYTSKQIESGADCIQIFEAMGMMITPPLFTSICLPVLSHIGSTLKSRHPSVPLIVFARGASHGNKALSELGYFDVITIDGTVSRKDARPDTQGRSIQGNFDPHYLVPGPHTSKEVVREEVRKMLEELGTQRYIANLGEGLGGKESTELVGEFVNAVHEISEDINNGKGE</sequence>
<comment type="function">
    <text evidence="11">Catalyzes the sequential decarboxylation of the four acetate side chains of uroporphyrinogen to form coproporphyrinogen and participates in the fifth step in the heme biosynthetic pathway. Isomer I or isomer III of uroporphyrinogen may serve as substrate, but only coproporphyrinogen III can ultimately be converted to heme. In vitro also decarboxylates pentacarboxylate porphyrinogen I.</text>
</comment>
<keyword evidence="8" id="KW-0210">Decarboxylase</keyword>
<evidence type="ECO:0000256" key="14">
    <source>
        <dbReference type="SAM" id="Phobius"/>
    </source>
</evidence>
<accession>A0A9W7GEW1</accession>
<comment type="subcellular location">
    <subcellularLocation>
        <location evidence="1">Cytoplasm</location>
        <location evidence="1">Cytosol</location>
    </subcellularLocation>
</comment>
<keyword evidence="17" id="KW-1185">Reference proteome</keyword>
<keyword evidence="14" id="KW-1133">Transmembrane helix</keyword>
<dbReference type="EC" id="4.1.1.37" evidence="5"/>
<comment type="catalytic activity">
    <reaction evidence="13">
        <text>uroporphyrinogen III + 4 H(+) = coproporphyrinogen III + 4 CO2</text>
        <dbReference type="Rhea" id="RHEA:19865"/>
        <dbReference type="ChEBI" id="CHEBI:15378"/>
        <dbReference type="ChEBI" id="CHEBI:16526"/>
        <dbReference type="ChEBI" id="CHEBI:57308"/>
        <dbReference type="ChEBI" id="CHEBI:57309"/>
        <dbReference type="EC" id="4.1.1.37"/>
    </reaction>
    <physiologicalReaction direction="left-to-right" evidence="13">
        <dbReference type="Rhea" id="RHEA:19866"/>
    </physiologicalReaction>
</comment>
<reference evidence="17" key="1">
    <citation type="journal article" date="2023" name="Commun. Biol.">
        <title>Genome analysis of Parmales, the sister group of diatoms, reveals the evolutionary specialization of diatoms from phago-mixotrophs to photoautotrophs.</title>
        <authorList>
            <person name="Ban H."/>
            <person name="Sato S."/>
            <person name="Yoshikawa S."/>
            <person name="Yamada K."/>
            <person name="Nakamura Y."/>
            <person name="Ichinomiya M."/>
            <person name="Sato N."/>
            <person name="Blanc-Mathieu R."/>
            <person name="Endo H."/>
            <person name="Kuwata A."/>
            <person name="Ogata H."/>
        </authorList>
    </citation>
    <scope>NUCLEOTIDE SEQUENCE [LARGE SCALE GENOMIC DNA]</scope>
</reference>
<name>A0A9W7GEW1_9STRA</name>
<evidence type="ECO:0000256" key="12">
    <source>
        <dbReference type="ARBA" id="ARBA00047341"/>
    </source>
</evidence>
<dbReference type="GO" id="GO:0006783">
    <property type="term" value="P:heme biosynthetic process"/>
    <property type="evidence" value="ECO:0007669"/>
    <property type="project" value="TreeGrafter"/>
</dbReference>
<evidence type="ECO:0000256" key="11">
    <source>
        <dbReference type="ARBA" id="ARBA00045708"/>
    </source>
</evidence>
<evidence type="ECO:0000256" key="1">
    <source>
        <dbReference type="ARBA" id="ARBA00004514"/>
    </source>
</evidence>
<keyword evidence="7" id="KW-0963">Cytoplasm</keyword>
<evidence type="ECO:0000256" key="2">
    <source>
        <dbReference type="ARBA" id="ARBA00004804"/>
    </source>
</evidence>
<dbReference type="Pfam" id="PF01208">
    <property type="entry name" value="URO-D"/>
    <property type="match status" value="1"/>
</dbReference>
<comment type="pathway">
    <text evidence="2">Porphyrin-containing compound metabolism; protoporphyrin-IX biosynthesis; coproporphyrinogen-III from 5-aminolevulinate: step 4/4.</text>
</comment>
<keyword evidence="9" id="KW-0456">Lyase</keyword>
<keyword evidence="10" id="KW-0627">Porphyrin biosynthesis</keyword>
<evidence type="ECO:0000256" key="7">
    <source>
        <dbReference type="ARBA" id="ARBA00022490"/>
    </source>
</evidence>
<dbReference type="AlphaFoldDB" id="A0A9W7GEW1"/>
<organism evidence="16 17">
    <name type="scientific">Triparma columacea</name>
    <dbReference type="NCBI Taxonomy" id="722753"/>
    <lineage>
        <taxon>Eukaryota</taxon>
        <taxon>Sar</taxon>
        <taxon>Stramenopiles</taxon>
        <taxon>Ochrophyta</taxon>
        <taxon>Bolidophyceae</taxon>
        <taxon>Parmales</taxon>
        <taxon>Triparmaceae</taxon>
        <taxon>Triparma</taxon>
    </lineage>
</organism>
<protein>
    <recommendedName>
        <fullName evidence="6">Uroporphyrinogen decarboxylase</fullName>
        <ecNumber evidence="5">4.1.1.37</ecNumber>
    </recommendedName>
</protein>
<dbReference type="PANTHER" id="PTHR21091">
    <property type="entry name" value="METHYLTETRAHYDROFOLATE:HOMOCYSTEINE METHYLTRANSFERASE RELATED"/>
    <property type="match status" value="1"/>
</dbReference>
<evidence type="ECO:0000256" key="5">
    <source>
        <dbReference type="ARBA" id="ARBA00012288"/>
    </source>
</evidence>
<comment type="catalytic activity">
    <reaction evidence="12">
        <text>uroporphyrinogen I + 4 H(+) = coproporphyrinogen I + 4 CO2</text>
        <dbReference type="Rhea" id="RHEA:31239"/>
        <dbReference type="ChEBI" id="CHEBI:15378"/>
        <dbReference type="ChEBI" id="CHEBI:16526"/>
        <dbReference type="ChEBI" id="CHEBI:62626"/>
        <dbReference type="ChEBI" id="CHEBI:62631"/>
    </reaction>
    <physiologicalReaction direction="left-to-right" evidence="12">
        <dbReference type="Rhea" id="RHEA:31240"/>
    </physiologicalReaction>
</comment>
<evidence type="ECO:0000313" key="17">
    <source>
        <dbReference type="Proteomes" id="UP001165065"/>
    </source>
</evidence>